<reference evidence="1" key="1">
    <citation type="submission" date="2021-02" db="EMBL/GenBank/DDBJ databases">
        <authorList>
            <person name="Dougan E. K."/>
            <person name="Rhodes N."/>
            <person name="Thang M."/>
            <person name="Chan C."/>
        </authorList>
    </citation>
    <scope>NUCLEOTIDE SEQUENCE</scope>
</reference>
<gene>
    <name evidence="1" type="primary">scrFIAM</name>
    <name evidence="1" type="ORF">SNEC2469_LOCUS26969</name>
</gene>
<comment type="caution">
    <text evidence="1">The sequence shown here is derived from an EMBL/GenBank/DDBJ whole genome shotgun (WGS) entry which is preliminary data.</text>
</comment>
<dbReference type="EMBL" id="CAJNJA010055961">
    <property type="protein sequence ID" value="CAE7857058.1"/>
    <property type="molecule type" value="Genomic_DNA"/>
</dbReference>
<evidence type="ECO:0000313" key="1">
    <source>
        <dbReference type="EMBL" id="CAE7857058.1"/>
    </source>
</evidence>
<name>A0A813A7L2_9DINO</name>
<protein>
    <submittedName>
        <fullName evidence="1">ScrFIAM protein</fullName>
    </submittedName>
</protein>
<dbReference type="AlphaFoldDB" id="A0A813A7L2"/>
<keyword evidence="2" id="KW-1185">Reference proteome</keyword>
<organism evidence="1 2">
    <name type="scientific">Symbiodinium necroappetens</name>
    <dbReference type="NCBI Taxonomy" id="1628268"/>
    <lineage>
        <taxon>Eukaryota</taxon>
        <taxon>Sar</taxon>
        <taxon>Alveolata</taxon>
        <taxon>Dinophyceae</taxon>
        <taxon>Suessiales</taxon>
        <taxon>Symbiodiniaceae</taxon>
        <taxon>Symbiodinium</taxon>
    </lineage>
</organism>
<sequence length="101" mass="11372">MSVPEAGQWDTFAAKRLLAPGPAVGPGPQGGSLQRAVRLDPAPNRLRLVPERLERSLLDRYKCRRRQHHINKAAAQLWAQGVEFQRALKIVQEAFDEATYE</sequence>
<dbReference type="Proteomes" id="UP000601435">
    <property type="component" value="Unassembled WGS sequence"/>
</dbReference>
<evidence type="ECO:0000313" key="2">
    <source>
        <dbReference type="Proteomes" id="UP000601435"/>
    </source>
</evidence>
<proteinExistence type="predicted"/>
<accession>A0A813A7L2</accession>